<name>A0A6I4V1E7_9SPHN</name>
<feature type="signal peptide" evidence="6">
    <location>
        <begin position="1"/>
        <end position="21"/>
    </location>
</feature>
<keyword evidence="2 4" id="KW-0697">Rotamase</keyword>
<dbReference type="AlphaFoldDB" id="A0A6I4V1E7"/>
<dbReference type="PANTHER" id="PTHR45779:SF7">
    <property type="entry name" value="PEPTIDYLPROLYL ISOMERASE"/>
    <property type="match status" value="1"/>
</dbReference>
<comment type="caution">
    <text evidence="8">The sequence shown here is derived from an EMBL/GenBank/DDBJ whole genome shotgun (WGS) entry which is preliminary data.</text>
</comment>
<dbReference type="Proteomes" id="UP000471435">
    <property type="component" value="Unassembled WGS sequence"/>
</dbReference>
<organism evidence="8 9">
    <name type="scientific">Pontixanthobacter luteolus</name>
    <dbReference type="NCBI Taxonomy" id="295089"/>
    <lineage>
        <taxon>Bacteria</taxon>
        <taxon>Pseudomonadati</taxon>
        <taxon>Pseudomonadota</taxon>
        <taxon>Alphaproteobacteria</taxon>
        <taxon>Sphingomonadales</taxon>
        <taxon>Erythrobacteraceae</taxon>
        <taxon>Pontixanthobacter</taxon>
    </lineage>
</organism>
<evidence type="ECO:0000256" key="4">
    <source>
        <dbReference type="PROSITE-ProRule" id="PRU00277"/>
    </source>
</evidence>
<comment type="catalytic activity">
    <reaction evidence="1 4 5">
        <text>[protein]-peptidylproline (omega=180) = [protein]-peptidylproline (omega=0)</text>
        <dbReference type="Rhea" id="RHEA:16237"/>
        <dbReference type="Rhea" id="RHEA-COMP:10747"/>
        <dbReference type="Rhea" id="RHEA-COMP:10748"/>
        <dbReference type="ChEBI" id="CHEBI:83833"/>
        <dbReference type="ChEBI" id="CHEBI:83834"/>
        <dbReference type="EC" id="5.2.1.8"/>
    </reaction>
</comment>
<dbReference type="Pfam" id="PF00254">
    <property type="entry name" value="FKBP_C"/>
    <property type="match status" value="1"/>
</dbReference>
<dbReference type="OrthoDB" id="9812109at2"/>
<comment type="similarity">
    <text evidence="5">Belongs to the FKBP-type PPIase family.</text>
</comment>
<dbReference type="PANTHER" id="PTHR45779">
    <property type="entry name" value="PEPTIDYLPROLYL ISOMERASE"/>
    <property type="match status" value="1"/>
</dbReference>
<evidence type="ECO:0000256" key="1">
    <source>
        <dbReference type="ARBA" id="ARBA00000971"/>
    </source>
</evidence>
<dbReference type="SUPFAM" id="SSF54534">
    <property type="entry name" value="FKBP-like"/>
    <property type="match status" value="1"/>
</dbReference>
<proteinExistence type="inferred from homology"/>
<evidence type="ECO:0000313" key="8">
    <source>
        <dbReference type="EMBL" id="MXP47783.1"/>
    </source>
</evidence>
<dbReference type="InterPro" id="IPR001179">
    <property type="entry name" value="PPIase_FKBP_dom"/>
</dbReference>
<keyword evidence="6" id="KW-0732">Signal</keyword>
<dbReference type="InterPro" id="IPR046357">
    <property type="entry name" value="PPIase_dom_sf"/>
</dbReference>
<evidence type="ECO:0000313" key="9">
    <source>
        <dbReference type="Proteomes" id="UP000471435"/>
    </source>
</evidence>
<feature type="domain" description="PPIase FKBP-type" evidence="7">
    <location>
        <begin position="76"/>
        <end position="161"/>
    </location>
</feature>
<evidence type="ECO:0000256" key="3">
    <source>
        <dbReference type="ARBA" id="ARBA00023235"/>
    </source>
</evidence>
<dbReference type="PROSITE" id="PS50059">
    <property type="entry name" value="FKBP_PPIASE"/>
    <property type="match status" value="1"/>
</dbReference>
<keyword evidence="9" id="KW-1185">Reference proteome</keyword>
<reference evidence="8 9" key="1">
    <citation type="submission" date="2019-12" db="EMBL/GenBank/DDBJ databases">
        <title>Genomic-based taxomic classification of the family Erythrobacteraceae.</title>
        <authorList>
            <person name="Xu L."/>
        </authorList>
    </citation>
    <scope>NUCLEOTIDE SEQUENCE [LARGE SCALE GENOMIC DNA]</scope>
    <source>
        <strain evidence="8 9">SW-109</strain>
    </source>
</reference>
<dbReference type="EC" id="5.2.1.8" evidence="5"/>
<dbReference type="GO" id="GO:0003755">
    <property type="term" value="F:peptidyl-prolyl cis-trans isomerase activity"/>
    <property type="evidence" value="ECO:0007669"/>
    <property type="project" value="UniProtKB-UniRule"/>
</dbReference>
<accession>A0A6I4V1E7</accession>
<evidence type="ECO:0000256" key="6">
    <source>
        <dbReference type="SAM" id="SignalP"/>
    </source>
</evidence>
<evidence type="ECO:0000256" key="5">
    <source>
        <dbReference type="RuleBase" id="RU003915"/>
    </source>
</evidence>
<evidence type="ECO:0000256" key="2">
    <source>
        <dbReference type="ARBA" id="ARBA00023110"/>
    </source>
</evidence>
<protein>
    <recommendedName>
        <fullName evidence="5">Peptidyl-prolyl cis-trans isomerase</fullName>
        <ecNumber evidence="5">5.2.1.8</ecNumber>
    </recommendedName>
</protein>
<dbReference type="EMBL" id="WTYP01000002">
    <property type="protein sequence ID" value="MXP47783.1"/>
    <property type="molecule type" value="Genomic_DNA"/>
</dbReference>
<feature type="chain" id="PRO_5026041561" description="Peptidyl-prolyl cis-trans isomerase" evidence="6">
    <location>
        <begin position="22"/>
        <end position="163"/>
    </location>
</feature>
<keyword evidence="3 4" id="KW-0413">Isomerase</keyword>
<sequence length="163" mass="17319">MRFVTLLAAAGAAALSSHAAAQDGQPADRSEDVAWHNQQQAALAMRSYKDGWSYLDGGLLWRRVKGTGQGPKPRVADTVTVHYAGRFTDGTSFDSSFDRGQPATFPLRRLIKAWQLAIPEMGVGDTIEIAVPSDLGYGPFGKGAIPGGATLLFTIELLGIAES</sequence>
<evidence type="ECO:0000259" key="7">
    <source>
        <dbReference type="PROSITE" id="PS50059"/>
    </source>
</evidence>
<dbReference type="RefSeq" id="WP_160731038.1">
    <property type="nucleotide sequence ID" value="NZ_WTYP01000002.1"/>
</dbReference>
<dbReference type="InterPro" id="IPR044609">
    <property type="entry name" value="FKBP2/11"/>
</dbReference>
<gene>
    <name evidence="8" type="ORF">GRI43_10355</name>
</gene>
<dbReference type="Gene3D" id="3.10.50.40">
    <property type="match status" value="1"/>
</dbReference>